<dbReference type="GO" id="GO:0042242">
    <property type="term" value="F:cobyrinic acid a,c-diamide synthase activity"/>
    <property type="evidence" value="ECO:0007669"/>
    <property type="project" value="InterPro"/>
</dbReference>
<comment type="caution">
    <text evidence="9">The sequence shown here is derived from an EMBL/GenBank/DDBJ whole genome shotgun (WGS) entry which is preliminary data.</text>
</comment>
<organism evidence="9 10">
    <name type="scientific">Anaerosalibacter massiliensis</name>
    <dbReference type="NCBI Taxonomy" id="1347392"/>
    <lineage>
        <taxon>Bacteria</taxon>
        <taxon>Bacillati</taxon>
        <taxon>Bacillota</taxon>
        <taxon>Tissierellia</taxon>
        <taxon>Tissierellales</taxon>
        <taxon>Sporanaerobacteraceae</taxon>
        <taxon>Anaerosalibacter</taxon>
    </lineage>
</organism>
<dbReference type="PANTHER" id="PTHR43873">
    <property type="entry name" value="COBYRINATE A,C-DIAMIDE SYNTHASE"/>
    <property type="match status" value="1"/>
</dbReference>
<name>A0A9X2MF63_9FIRM</name>
<evidence type="ECO:0000259" key="7">
    <source>
        <dbReference type="Pfam" id="PF01656"/>
    </source>
</evidence>
<dbReference type="Proteomes" id="UP001142078">
    <property type="component" value="Unassembled WGS sequence"/>
</dbReference>
<evidence type="ECO:0000256" key="4">
    <source>
        <dbReference type="ARBA" id="ARBA00022840"/>
    </source>
</evidence>
<evidence type="ECO:0000256" key="1">
    <source>
        <dbReference type="ARBA" id="ARBA00001946"/>
    </source>
</evidence>
<evidence type="ECO:0000256" key="2">
    <source>
        <dbReference type="ARBA" id="ARBA00022598"/>
    </source>
</evidence>
<evidence type="ECO:0000256" key="3">
    <source>
        <dbReference type="ARBA" id="ARBA00022741"/>
    </source>
</evidence>
<dbReference type="NCBIfam" id="TIGR00379">
    <property type="entry name" value="cobB"/>
    <property type="match status" value="1"/>
</dbReference>
<dbReference type="InterPro" id="IPR004484">
    <property type="entry name" value="CbiA/CobB_synth"/>
</dbReference>
<gene>
    <name evidence="9" type="ORF">NSA23_06930</name>
</gene>
<keyword evidence="2" id="KW-0436">Ligase</keyword>
<dbReference type="SUPFAM" id="SSF52540">
    <property type="entry name" value="P-loop containing nucleoside triphosphate hydrolases"/>
    <property type="match status" value="1"/>
</dbReference>
<keyword evidence="4" id="KW-0067">ATP-binding</keyword>
<dbReference type="InterPro" id="IPR011698">
    <property type="entry name" value="GATase_3"/>
</dbReference>
<dbReference type="Pfam" id="PF07685">
    <property type="entry name" value="GATase_3"/>
    <property type="match status" value="1"/>
</dbReference>
<protein>
    <submittedName>
        <fullName evidence="9">Cobyrinate a,c-diamide synthase</fullName>
    </submittedName>
</protein>
<sequence>MKMIMVTAPSSGSGKTLVTLGIIRALKKKGMNICGYKTGPDYIDTKFLGKASGKRPGNLDIHLMGVDGIKKAIAMGEGEYAVVEGAMGYFDGIYNTFENSSFQISNKLDINSILVYTPKGEMFSAIPKIKGMVDFEGSKIKGVILNKVNKSMYMLLKSQIEKYIGIKVLGFIEEDKALEIESRHLGLIQTEELENIEHTIEKASTIIEENIDIEEIIKLMKEVKTPRFIYPEKRNIKIAIAYDKAFSFYYMENLKLLEKTCNVEYFSPLEDEKLPICDLVYIGGGYPEIFKDELSKNKSMLISIRDFVEKDGYIYGESGGFLYLLENIEGSKMCNVLKGNGTMTDKLERFGYINVELLKDCVLGRKGDILTGHEFHKTTVDIDDEDIYNITKPMSKKTWRCGHTYKNVLGGYPHINFLGNMESFNWLMDKVENSRER</sequence>
<keyword evidence="10" id="KW-1185">Reference proteome</keyword>
<keyword evidence="3" id="KW-0547">Nucleotide-binding</keyword>
<dbReference type="EMBL" id="JANJZL010000003">
    <property type="protein sequence ID" value="MCR2043852.1"/>
    <property type="molecule type" value="Genomic_DNA"/>
</dbReference>
<dbReference type="SUPFAM" id="SSF52317">
    <property type="entry name" value="Class I glutamine amidotransferase-like"/>
    <property type="match status" value="1"/>
</dbReference>
<evidence type="ECO:0000259" key="8">
    <source>
        <dbReference type="Pfam" id="PF07685"/>
    </source>
</evidence>
<dbReference type="OrthoDB" id="9764035at2"/>
<dbReference type="Pfam" id="PF01656">
    <property type="entry name" value="CbiA"/>
    <property type="match status" value="1"/>
</dbReference>
<dbReference type="InterPro" id="IPR002586">
    <property type="entry name" value="CobQ/CobB/MinD/ParA_Nub-bd_dom"/>
</dbReference>
<dbReference type="NCBIfam" id="NF002204">
    <property type="entry name" value="PRK01077.1"/>
    <property type="match status" value="1"/>
</dbReference>
<feature type="domain" description="CobB/CobQ-like glutamine amidotransferase" evidence="8">
    <location>
        <begin position="237"/>
        <end position="419"/>
    </location>
</feature>
<feature type="domain" description="CobQ/CobB/MinD/ParA nucleotide binding" evidence="7">
    <location>
        <begin position="4"/>
        <end position="185"/>
    </location>
</feature>
<evidence type="ECO:0000313" key="10">
    <source>
        <dbReference type="Proteomes" id="UP001142078"/>
    </source>
</evidence>
<dbReference type="CDD" id="cd03130">
    <property type="entry name" value="GATase1_CobB"/>
    <property type="match status" value="1"/>
</dbReference>
<evidence type="ECO:0000256" key="6">
    <source>
        <dbReference type="ARBA" id="ARBA00022962"/>
    </source>
</evidence>
<accession>A0A9X2MF63</accession>
<comment type="cofactor">
    <cofactor evidence="1">
        <name>Mg(2+)</name>
        <dbReference type="ChEBI" id="CHEBI:18420"/>
    </cofactor>
</comment>
<evidence type="ECO:0000313" key="9">
    <source>
        <dbReference type="EMBL" id="MCR2043852.1"/>
    </source>
</evidence>
<keyword evidence="5" id="KW-0460">Magnesium</keyword>
<dbReference type="RefSeq" id="WP_042680613.1">
    <property type="nucleotide sequence ID" value="NZ_CABKTM010000020.1"/>
</dbReference>
<reference evidence="9" key="1">
    <citation type="submission" date="2022-07" db="EMBL/GenBank/DDBJ databases">
        <title>Enhanced cultured diversity of the mouse gut microbiota enables custom-made synthetic communities.</title>
        <authorList>
            <person name="Afrizal A."/>
        </authorList>
    </citation>
    <scope>NUCLEOTIDE SEQUENCE</scope>
    <source>
        <strain evidence="9">DSM 29482</strain>
    </source>
</reference>
<dbReference type="GO" id="GO:0005524">
    <property type="term" value="F:ATP binding"/>
    <property type="evidence" value="ECO:0007669"/>
    <property type="project" value="UniProtKB-KW"/>
</dbReference>
<dbReference type="InterPro" id="IPR027417">
    <property type="entry name" value="P-loop_NTPase"/>
</dbReference>
<dbReference type="PANTHER" id="PTHR43873:SF1">
    <property type="entry name" value="COBYRINATE A,C-DIAMIDE SYNTHASE"/>
    <property type="match status" value="1"/>
</dbReference>
<keyword evidence="6" id="KW-0315">Glutamine amidotransferase</keyword>
<dbReference type="PROSITE" id="PS51274">
    <property type="entry name" value="GATASE_COBBQ"/>
    <property type="match status" value="1"/>
</dbReference>
<dbReference type="AlphaFoldDB" id="A0A9X2MF63"/>
<dbReference type="InterPro" id="IPR029062">
    <property type="entry name" value="Class_I_gatase-like"/>
</dbReference>
<evidence type="ECO:0000256" key="5">
    <source>
        <dbReference type="ARBA" id="ARBA00022842"/>
    </source>
</evidence>
<dbReference type="Gene3D" id="3.40.50.300">
    <property type="entry name" value="P-loop containing nucleotide triphosphate hydrolases"/>
    <property type="match status" value="2"/>
</dbReference>
<proteinExistence type="predicted"/>